<reference evidence="1" key="1">
    <citation type="submission" date="2023-07" db="EMBL/GenBank/DDBJ databases">
        <authorList>
            <consortium name="AG Swart"/>
            <person name="Singh M."/>
            <person name="Singh A."/>
            <person name="Seah K."/>
            <person name="Emmerich C."/>
        </authorList>
    </citation>
    <scope>NUCLEOTIDE SEQUENCE</scope>
    <source>
        <strain evidence="1">DP1</strain>
    </source>
</reference>
<dbReference type="Proteomes" id="UP001295684">
    <property type="component" value="Unassembled WGS sequence"/>
</dbReference>
<gene>
    <name evidence="1" type="ORF">ECRASSUSDP1_LOCUS2933</name>
</gene>
<protein>
    <submittedName>
        <fullName evidence="1">Uncharacterized protein</fullName>
    </submittedName>
</protein>
<dbReference type="AlphaFoldDB" id="A0AAD1X8G6"/>
<accession>A0AAD1X8G6</accession>
<proteinExistence type="predicted"/>
<keyword evidence="2" id="KW-1185">Reference proteome</keyword>
<dbReference type="EMBL" id="CAMPGE010002811">
    <property type="protein sequence ID" value="CAI2361621.1"/>
    <property type="molecule type" value="Genomic_DNA"/>
</dbReference>
<evidence type="ECO:0000313" key="2">
    <source>
        <dbReference type="Proteomes" id="UP001295684"/>
    </source>
</evidence>
<sequence length="388" mass="44332">MNQELEAASASPKIAIFEASDECPSFFEAEKFAEDFSDDRFMIFSDQKWTETLNEPVKDHDFDLILTKFESGSFNGIESTIANQKTPSREDSDDKISLDSMNSCKQLYSDVSSCFFDCEVGSGDKMPHFLKNNENTETVEVFPNNKSFILSDKGDSFNNTLLEGASHDENLISSKKSTKSTKRIKRWLKDEDRTLISIILGLIKENSLIEEELRGSIETNTDTKNVWMFIQNKLHTSRSLDFLQSRYYKLLSNQKLNSKEAALLADKYDTVSIEKFMVIFPGKTRETLTSLISELRSKERKRRISEEKFGHEIESQKDLKICSLVKQPVITLNTFTDKGLTVHIGDMEELGSTKLLKKLDKKTLKRLSYGLNQIIGDIYHQKAHMSAL</sequence>
<organism evidence="1 2">
    <name type="scientific">Euplotes crassus</name>
    <dbReference type="NCBI Taxonomy" id="5936"/>
    <lineage>
        <taxon>Eukaryota</taxon>
        <taxon>Sar</taxon>
        <taxon>Alveolata</taxon>
        <taxon>Ciliophora</taxon>
        <taxon>Intramacronucleata</taxon>
        <taxon>Spirotrichea</taxon>
        <taxon>Hypotrichia</taxon>
        <taxon>Euplotida</taxon>
        <taxon>Euplotidae</taxon>
        <taxon>Moneuplotes</taxon>
    </lineage>
</organism>
<evidence type="ECO:0000313" key="1">
    <source>
        <dbReference type="EMBL" id="CAI2361621.1"/>
    </source>
</evidence>
<comment type="caution">
    <text evidence="1">The sequence shown here is derived from an EMBL/GenBank/DDBJ whole genome shotgun (WGS) entry which is preliminary data.</text>
</comment>
<name>A0AAD1X8G6_EUPCR</name>